<sequence length="209" mass="22513">MFFAASPTDLSLELTGRLLQSPCFPSVQCPVLRYQAIHELTAATACNADVAIFTHTSSTAGCRAKCIFIFTGRLLQSPCFPSVQCPVLRYQAIHELTAATACNADVAIFTHTSSTAGCRVSKRKDAEHLTVTEGGEEVEGRGRRHGEGVIKRRSSTSIPCSPREQKMTVARAAGAALRPPPPGNGARLLQHSLSRILSLHPHCLRIPLL</sequence>
<keyword evidence="3" id="KW-1185">Reference proteome</keyword>
<dbReference type="AlphaFoldDB" id="A0A2T7NTS3"/>
<evidence type="ECO:0000256" key="1">
    <source>
        <dbReference type="SAM" id="MobiDB-lite"/>
    </source>
</evidence>
<accession>A0A2T7NTS3</accession>
<organism evidence="2 3">
    <name type="scientific">Pomacea canaliculata</name>
    <name type="common">Golden apple snail</name>
    <dbReference type="NCBI Taxonomy" id="400727"/>
    <lineage>
        <taxon>Eukaryota</taxon>
        <taxon>Metazoa</taxon>
        <taxon>Spiralia</taxon>
        <taxon>Lophotrochozoa</taxon>
        <taxon>Mollusca</taxon>
        <taxon>Gastropoda</taxon>
        <taxon>Caenogastropoda</taxon>
        <taxon>Architaenioglossa</taxon>
        <taxon>Ampullarioidea</taxon>
        <taxon>Ampullariidae</taxon>
        <taxon>Pomacea</taxon>
    </lineage>
</organism>
<name>A0A2T7NTS3_POMCA</name>
<feature type="region of interest" description="Disordered" evidence="1">
    <location>
        <begin position="134"/>
        <end position="157"/>
    </location>
</feature>
<evidence type="ECO:0000313" key="2">
    <source>
        <dbReference type="EMBL" id="PVD24577.1"/>
    </source>
</evidence>
<reference evidence="2 3" key="1">
    <citation type="submission" date="2018-04" db="EMBL/GenBank/DDBJ databases">
        <title>The genome of golden apple snail Pomacea canaliculata provides insight into stress tolerance and invasive adaptation.</title>
        <authorList>
            <person name="Liu C."/>
            <person name="Liu B."/>
            <person name="Ren Y."/>
            <person name="Zhang Y."/>
            <person name="Wang H."/>
            <person name="Li S."/>
            <person name="Jiang F."/>
            <person name="Yin L."/>
            <person name="Zhang G."/>
            <person name="Qian W."/>
            <person name="Fan W."/>
        </authorList>
    </citation>
    <scope>NUCLEOTIDE SEQUENCE [LARGE SCALE GENOMIC DNA]</scope>
    <source>
        <strain evidence="2">SZHN2017</strain>
        <tissue evidence="2">Muscle</tissue>
    </source>
</reference>
<dbReference type="Proteomes" id="UP000245119">
    <property type="component" value="Linkage Group LG9"/>
</dbReference>
<evidence type="ECO:0000313" key="3">
    <source>
        <dbReference type="Proteomes" id="UP000245119"/>
    </source>
</evidence>
<feature type="compositionally biased region" description="Basic and acidic residues" evidence="1">
    <location>
        <begin position="138"/>
        <end position="150"/>
    </location>
</feature>
<dbReference type="EMBL" id="PZQS01000009">
    <property type="protein sequence ID" value="PVD24577.1"/>
    <property type="molecule type" value="Genomic_DNA"/>
</dbReference>
<gene>
    <name evidence="2" type="ORF">C0Q70_15060</name>
</gene>
<proteinExistence type="predicted"/>
<comment type="caution">
    <text evidence="2">The sequence shown here is derived from an EMBL/GenBank/DDBJ whole genome shotgun (WGS) entry which is preliminary data.</text>
</comment>
<protein>
    <submittedName>
        <fullName evidence="2">Uncharacterized protein</fullName>
    </submittedName>
</protein>